<gene>
    <name evidence="2" type="ORF">BpHYR1_000081</name>
</gene>
<accession>A0A3M7SNA8</accession>
<dbReference type="GO" id="GO:0003677">
    <property type="term" value="F:DNA binding"/>
    <property type="evidence" value="ECO:0007669"/>
    <property type="project" value="InterPro"/>
</dbReference>
<reference evidence="2 3" key="1">
    <citation type="journal article" date="2018" name="Sci. Rep.">
        <title>Genomic signatures of local adaptation to the degree of environmental predictability in rotifers.</title>
        <authorList>
            <person name="Franch-Gras L."/>
            <person name="Hahn C."/>
            <person name="Garcia-Roger E.M."/>
            <person name="Carmona M.J."/>
            <person name="Serra M."/>
            <person name="Gomez A."/>
        </authorList>
    </citation>
    <scope>NUCLEOTIDE SEQUENCE [LARGE SCALE GENOMIC DNA]</scope>
    <source>
        <strain evidence="2">HYR1</strain>
    </source>
</reference>
<name>A0A3M7SNA8_BRAPC</name>
<feature type="domain" description="HTH psq-type" evidence="1">
    <location>
        <begin position="25"/>
        <end position="75"/>
    </location>
</feature>
<comment type="caution">
    <text evidence="2">The sequence shown here is derived from an EMBL/GenBank/DDBJ whole genome shotgun (WGS) entry which is preliminary data.</text>
</comment>
<dbReference type="OrthoDB" id="125347at2759"/>
<evidence type="ECO:0000313" key="2">
    <source>
        <dbReference type="EMBL" id="RNA37314.1"/>
    </source>
</evidence>
<dbReference type="EMBL" id="REGN01001061">
    <property type="protein sequence ID" value="RNA37314.1"/>
    <property type="molecule type" value="Genomic_DNA"/>
</dbReference>
<proteinExistence type="predicted"/>
<protein>
    <recommendedName>
        <fullName evidence="1">HTH psq-type domain-containing protein</fullName>
    </recommendedName>
</protein>
<keyword evidence="3" id="KW-1185">Reference proteome</keyword>
<sequence length="104" mass="11992">MRYLKNRMGQISEFSVNLTDKLAQKKRKCISLETKIEIIKKHCDQKITTTTLSKEYGVNTSTISTVLSSKAKILEHYEKYNTENIVLEKCKTKQSSITDFVKKA</sequence>
<dbReference type="AlphaFoldDB" id="A0A3M7SNA8"/>
<dbReference type="Pfam" id="PF04218">
    <property type="entry name" value="CENP-B_N"/>
    <property type="match status" value="1"/>
</dbReference>
<dbReference type="Gene3D" id="1.10.10.60">
    <property type="entry name" value="Homeodomain-like"/>
    <property type="match status" value="1"/>
</dbReference>
<dbReference type="InterPro" id="IPR007889">
    <property type="entry name" value="HTH_Psq"/>
</dbReference>
<organism evidence="2 3">
    <name type="scientific">Brachionus plicatilis</name>
    <name type="common">Marine rotifer</name>
    <name type="synonym">Brachionus muelleri</name>
    <dbReference type="NCBI Taxonomy" id="10195"/>
    <lineage>
        <taxon>Eukaryota</taxon>
        <taxon>Metazoa</taxon>
        <taxon>Spiralia</taxon>
        <taxon>Gnathifera</taxon>
        <taxon>Rotifera</taxon>
        <taxon>Eurotatoria</taxon>
        <taxon>Monogononta</taxon>
        <taxon>Pseudotrocha</taxon>
        <taxon>Ploima</taxon>
        <taxon>Brachionidae</taxon>
        <taxon>Brachionus</taxon>
    </lineage>
</organism>
<dbReference type="InterPro" id="IPR009057">
    <property type="entry name" value="Homeodomain-like_sf"/>
</dbReference>
<dbReference type="Proteomes" id="UP000276133">
    <property type="component" value="Unassembled WGS sequence"/>
</dbReference>
<dbReference type="SUPFAM" id="SSF46689">
    <property type="entry name" value="Homeodomain-like"/>
    <property type="match status" value="1"/>
</dbReference>
<evidence type="ECO:0000259" key="1">
    <source>
        <dbReference type="Pfam" id="PF04218"/>
    </source>
</evidence>
<evidence type="ECO:0000313" key="3">
    <source>
        <dbReference type="Proteomes" id="UP000276133"/>
    </source>
</evidence>